<name>A0ABZ1JUP0_9ACTN</name>
<organism evidence="1 2">
    <name type="scientific">[Kitasatospora] papulosa</name>
    <dbReference type="NCBI Taxonomy" id="1464011"/>
    <lineage>
        <taxon>Bacteria</taxon>
        <taxon>Bacillati</taxon>
        <taxon>Actinomycetota</taxon>
        <taxon>Actinomycetes</taxon>
        <taxon>Kitasatosporales</taxon>
        <taxon>Streptomycetaceae</taxon>
        <taxon>Streptomyces</taxon>
    </lineage>
</organism>
<dbReference type="EMBL" id="CP108135">
    <property type="protein sequence ID" value="WTP63954.1"/>
    <property type="molecule type" value="Genomic_DNA"/>
</dbReference>
<evidence type="ECO:0000313" key="1">
    <source>
        <dbReference type="EMBL" id="WTP63954.1"/>
    </source>
</evidence>
<gene>
    <name evidence="1" type="ORF">OG560_00310</name>
</gene>
<proteinExistence type="predicted"/>
<evidence type="ECO:0008006" key="3">
    <source>
        <dbReference type="Google" id="ProtNLM"/>
    </source>
</evidence>
<protein>
    <recommendedName>
        <fullName evidence="3">Lsr2 protein</fullName>
    </recommendedName>
</protein>
<evidence type="ECO:0000313" key="2">
    <source>
        <dbReference type="Proteomes" id="UP001622496"/>
    </source>
</evidence>
<dbReference type="RefSeq" id="WP_362562705.1">
    <property type="nucleotide sequence ID" value="NZ_CP108135.1"/>
</dbReference>
<sequence length="118" mass="13212">MLARRSLSDPPEIAYDLAHAPVGIEIDELARIAGSRWAVEECAQAAKNECGLDECGDPTKQGRWKPGSAVVKREYLDRAQSRAENPWLRVQAKRREKQARLGGRCPGCLLRTRLNDRS</sequence>
<dbReference type="Proteomes" id="UP001622496">
    <property type="component" value="Chromosome"/>
</dbReference>
<accession>A0ABZ1JUP0</accession>
<reference evidence="1 2" key="1">
    <citation type="submission" date="2022-10" db="EMBL/GenBank/DDBJ databases">
        <title>The complete genomes of actinobacterial strains from the NBC collection.</title>
        <authorList>
            <person name="Joergensen T.S."/>
            <person name="Alvarez Arevalo M."/>
            <person name="Sterndorff E.B."/>
            <person name="Faurdal D."/>
            <person name="Vuksanovic O."/>
            <person name="Mourched A.-S."/>
            <person name="Charusanti P."/>
            <person name="Shaw S."/>
            <person name="Blin K."/>
            <person name="Weber T."/>
        </authorList>
    </citation>
    <scope>NUCLEOTIDE SEQUENCE [LARGE SCALE GENOMIC DNA]</scope>
    <source>
        <strain evidence="1 2">NBC_00185</strain>
    </source>
</reference>
<keyword evidence="2" id="KW-1185">Reference proteome</keyword>